<evidence type="ECO:0000313" key="2">
    <source>
        <dbReference type="Proteomes" id="UP000660675"/>
    </source>
</evidence>
<sequence>MGELKADWRLRLRQGGADGPVCGAGVLLTQDRALTCAHVVGEPDARIWVEFAENPAIASVGARVAEGGWLPGLGASREDIAVLALDSPRPHATPATLERSLERGGEVWIGGYARSFADGMWLTGRISGAHGGWIQLDAGRNEEVVKPGFSGAAVQVRGGPAGSPERVVGMVVSWRGDLDLALPADNELAFSYMIPIDRIAELVPLVAELSGPDGWDHGLDRRLRRWFAGGDEPAVRFSVVPHGGGRDRTLKHHLHRAHLVHRGGRTTPEDFVDELVTRLRPPRHHARAYRDWLLAGGTPPERPADKDPGSAGPTLAVVGLDEDPWPLRLVPLLARVRALGFRLLVIVRDSHGEEVTEVARQLLLPALDEWADRLVRRVEEIETEWAGLNGLVESGSLIPLPRTGGARRRGQLARLRAVEDPHERLRGLRALLRELRADLERYGRAGLSAHHGDQGRAGLR</sequence>
<name>A0ABQ2W822_9ACTN</name>
<keyword evidence="2" id="KW-1185">Reference proteome</keyword>
<gene>
    <name evidence="1" type="ORF">GCM10015535_65170</name>
</gene>
<comment type="caution">
    <text evidence="1">The sequence shown here is derived from an EMBL/GenBank/DDBJ whole genome shotgun (WGS) entry which is preliminary data.</text>
</comment>
<reference evidence="2" key="1">
    <citation type="journal article" date="2019" name="Int. J. Syst. Evol. Microbiol.">
        <title>The Global Catalogue of Microorganisms (GCM) 10K type strain sequencing project: providing services to taxonomists for standard genome sequencing and annotation.</title>
        <authorList>
            <consortium name="The Broad Institute Genomics Platform"/>
            <consortium name="The Broad Institute Genome Sequencing Center for Infectious Disease"/>
            <person name="Wu L."/>
            <person name="Ma J."/>
        </authorList>
    </citation>
    <scope>NUCLEOTIDE SEQUENCE [LARGE SCALE GENOMIC DNA]</scope>
    <source>
        <strain evidence="2">JCM 4376</strain>
    </source>
</reference>
<dbReference type="SUPFAM" id="SSF50494">
    <property type="entry name" value="Trypsin-like serine proteases"/>
    <property type="match status" value="1"/>
</dbReference>
<dbReference type="EMBL" id="BMTF01000036">
    <property type="protein sequence ID" value="GGV96161.1"/>
    <property type="molecule type" value="Genomic_DNA"/>
</dbReference>
<dbReference type="RefSeq" id="WP_189547864.1">
    <property type="nucleotide sequence ID" value="NZ_BMTF01000036.1"/>
</dbReference>
<proteinExistence type="predicted"/>
<dbReference type="Pfam" id="PF13365">
    <property type="entry name" value="Trypsin_2"/>
    <property type="match status" value="1"/>
</dbReference>
<accession>A0ABQ2W822</accession>
<dbReference type="Proteomes" id="UP000660675">
    <property type="component" value="Unassembled WGS sequence"/>
</dbReference>
<evidence type="ECO:0000313" key="1">
    <source>
        <dbReference type="EMBL" id="GGV96161.1"/>
    </source>
</evidence>
<organism evidence="1 2">
    <name type="scientific">Streptomyces gelaticus</name>
    <dbReference type="NCBI Taxonomy" id="285446"/>
    <lineage>
        <taxon>Bacteria</taxon>
        <taxon>Bacillati</taxon>
        <taxon>Actinomycetota</taxon>
        <taxon>Actinomycetes</taxon>
        <taxon>Kitasatosporales</taxon>
        <taxon>Streptomycetaceae</taxon>
        <taxon>Streptomyces</taxon>
    </lineage>
</organism>
<evidence type="ECO:0008006" key="3">
    <source>
        <dbReference type="Google" id="ProtNLM"/>
    </source>
</evidence>
<dbReference type="InterPro" id="IPR009003">
    <property type="entry name" value="Peptidase_S1_PA"/>
</dbReference>
<protein>
    <recommendedName>
        <fullName evidence="3">Serine protease</fullName>
    </recommendedName>
</protein>
<dbReference type="Gene3D" id="2.40.10.120">
    <property type="match status" value="1"/>
</dbReference>